<reference evidence="2" key="2">
    <citation type="submission" date="2022-10" db="EMBL/GenBank/DDBJ databases">
        <authorList>
            <person name="Ngo T.-E."/>
        </authorList>
    </citation>
    <scope>NUCLEOTIDE SEQUENCE</scope>
    <source>
        <strain evidence="2">JHB</strain>
    </source>
</reference>
<dbReference type="EMBL" id="CP017708">
    <property type="protein sequence ID" value="WAN69238.1"/>
    <property type="molecule type" value="Genomic_DNA"/>
</dbReference>
<organism evidence="2">
    <name type="scientific">Moorena producens (strain JHB)</name>
    <dbReference type="NCBI Taxonomy" id="1454205"/>
    <lineage>
        <taxon>Bacteria</taxon>
        <taxon>Bacillati</taxon>
        <taxon>Cyanobacteriota</taxon>
        <taxon>Cyanophyceae</taxon>
        <taxon>Coleofasciculales</taxon>
        <taxon>Coleofasciculaceae</taxon>
        <taxon>Moorena</taxon>
    </lineage>
</organism>
<sequence length="54" mass="5863">MRNPRAFASISRQRSAVSGQPMRYAHATRTVVSGQQSAVSRQPSAVSGQPLTEY</sequence>
<name>A0A9Q9STA8_MOOP1</name>
<feature type="region of interest" description="Disordered" evidence="1">
    <location>
        <begin position="1"/>
        <end position="54"/>
    </location>
</feature>
<dbReference type="Proteomes" id="UP000176944">
    <property type="component" value="Chromosome"/>
</dbReference>
<feature type="compositionally biased region" description="Polar residues" evidence="1">
    <location>
        <begin position="30"/>
        <end position="54"/>
    </location>
</feature>
<proteinExistence type="predicted"/>
<evidence type="ECO:0000313" key="2">
    <source>
        <dbReference type="EMBL" id="WAN69238.1"/>
    </source>
</evidence>
<evidence type="ECO:0000256" key="1">
    <source>
        <dbReference type="SAM" id="MobiDB-lite"/>
    </source>
</evidence>
<dbReference type="AlphaFoldDB" id="A0A9Q9STA8"/>
<accession>A0A9Q9STA8</accession>
<protein>
    <submittedName>
        <fullName evidence="2">Uncharacterized protein</fullName>
    </submittedName>
</protein>
<gene>
    <name evidence="2" type="ORF">BJP36_43545</name>
</gene>
<reference evidence="2" key="1">
    <citation type="journal article" date="2017" name="Proc. Natl. Acad. Sci. U.S.A.">
        <title>Comparative genomics uncovers the prolific and distinctive metabolic potential of the cyanobacterial genus Moorea.</title>
        <authorList>
            <person name="Leao T."/>
            <person name="Castelao G."/>
            <person name="Korobeynikov A."/>
            <person name="Monroe E.A."/>
            <person name="Podell S."/>
            <person name="Glukhov E."/>
            <person name="Allen E.E."/>
            <person name="Gerwick W.H."/>
            <person name="Gerwick L."/>
        </authorList>
    </citation>
    <scope>NUCLEOTIDE SEQUENCE</scope>
    <source>
        <strain evidence="2">JHB</strain>
    </source>
</reference>